<feature type="transmembrane region" description="Helical" evidence="2">
    <location>
        <begin position="27"/>
        <end position="48"/>
    </location>
</feature>
<feature type="compositionally biased region" description="Basic and acidic residues" evidence="1">
    <location>
        <begin position="86"/>
        <end position="97"/>
    </location>
</feature>
<keyword evidence="2" id="KW-0472">Membrane</keyword>
<dbReference type="AlphaFoldDB" id="A0A9P7UVA6"/>
<dbReference type="Proteomes" id="UP001049176">
    <property type="component" value="Chromosome 5"/>
</dbReference>
<evidence type="ECO:0000313" key="3">
    <source>
        <dbReference type="EMBL" id="KAG7093124.1"/>
    </source>
</evidence>
<sequence>MESAALQTLVEVLFLIFRFVKHPPIQYMFYCLTVPFVGITFSLITLRIKTVGSILVKEEAPVLSFLAVNLEDSKVVNQNENSDAVRSVRRETTREGTDVEASGSQVDNGRKSNTITEVRLETS</sequence>
<feature type="compositionally biased region" description="Polar residues" evidence="1">
    <location>
        <begin position="102"/>
        <end position="117"/>
    </location>
</feature>
<gene>
    <name evidence="3" type="ORF">E1B28_009409</name>
</gene>
<dbReference type="EMBL" id="CM032185">
    <property type="protein sequence ID" value="KAG7093124.1"/>
    <property type="molecule type" value="Genomic_DNA"/>
</dbReference>
<keyword evidence="2" id="KW-1133">Transmembrane helix</keyword>
<dbReference type="RefSeq" id="XP_043009594.1">
    <property type="nucleotide sequence ID" value="XM_043154303.1"/>
</dbReference>
<evidence type="ECO:0000256" key="1">
    <source>
        <dbReference type="SAM" id="MobiDB-lite"/>
    </source>
</evidence>
<dbReference type="KEGG" id="more:E1B28_009409"/>
<dbReference type="GeneID" id="66078485"/>
<evidence type="ECO:0000313" key="4">
    <source>
        <dbReference type="Proteomes" id="UP001049176"/>
    </source>
</evidence>
<proteinExistence type="predicted"/>
<evidence type="ECO:0000256" key="2">
    <source>
        <dbReference type="SAM" id="Phobius"/>
    </source>
</evidence>
<organism evidence="3 4">
    <name type="scientific">Marasmius oreades</name>
    <name type="common">fairy-ring Marasmius</name>
    <dbReference type="NCBI Taxonomy" id="181124"/>
    <lineage>
        <taxon>Eukaryota</taxon>
        <taxon>Fungi</taxon>
        <taxon>Dikarya</taxon>
        <taxon>Basidiomycota</taxon>
        <taxon>Agaricomycotina</taxon>
        <taxon>Agaricomycetes</taxon>
        <taxon>Agaricomycetidae</taxon>
        <taxon>Agaricales</taxon>
        <taxon>Marasmiineae</taxon>
        <taxon>Marasmiaceae</taxon>
        <taxon>Marasmius</taxon>
    </lineage>
</organism>
<protein>
    <submittedName>
        <fullName evidence="3">Uncharacterized protein</fullName>
    </submittedName>
</protein>
<comment type="caution">
    <text evidence="3">The sequence shown here is derived from an EMBL/GenBank/DDBJ whole genome shotgun (WGS) entry which is preliminary data.</text>
</comment>
<keyword evidence="2" id="KW-0812">Transmembrane</keyword>
<name>A0A9P7UVA6_9AGAR</name>
<keyword evidence="4" id="KW-1185">Reference proteome</keyword>
<reference evidence="3" key="1">
    <citation type="journal article" date="2021" name="Genome Biol. Evol.">
        <title>The assembled and annotated genome of the fairy-ring fungus Marasmius oreades.</title>
        <authorList>
            <person name="Hiltunen M."/>
            <person name="Ament-Velasquez S.L."/>
            <person name="Johannesson H."/>
        </authorList>
    </citation>
    <scope>NUCLEOTIDE SEQUENCE</scope>
    <source>
        <strain evidence="3">03SP1</strain>
    </source>
</reference>
<feature type="region of interest" description="Disordered" evidence="1">
    <location>
        <begin position="79"/>
        <end position="123"/>
    </location>
</feature>
<accession>A0A9P7UVA6</accession>